<evidence type="ECO:0000313" key="2">
    <source>
        <dbReference type="EMBL" id="KAK8987342.1"/>
    </source>
</evidence>
<dbReference type="Pfam" id="PF01425">
    <property type="entry name" value="Amidase"/>
    <property type="match status" value="1"/>
</dbReference>
<comment type="caution">
    <text evidence="2">The sequence shown here is derived from an EMBL/GenBank/DDBJ whole genome shotgun (WGS) entry which is preliminary data.</text>
</comment>
<proteinExistence type="predicted"/>
<keyword evidence="3" id="KW-1185">Reference proteome</keyword>
<evidence type="ECO:0000259" key="1">
    <source>
        <dbReference type="Pfam" id="PF01425"/>
    </source>
</evidence>
<gene>
    <name evidence="2" type="ORF">V6N11_027094</name>
</gene>
<evidence type="ECO:0000313" key="3">
    <source>
        <dbReference type="Proteomes" id="UP001396334"/>
    </source>
</evidence>
<dbReference type="PANTHER" id="PTHR42678">
    <property type="entry name" value="AMIDASE"/>
    <property type="match status" value="1"/>
</dbReference>
<dbReference type="EMBL" id="JBBPBN010000060">
    <property type="protein sequence ID" value="KAK8987342.1"/>
    <property type="molecule type" value="Genomic_DNA"/>
</dbReference>
<organism evidence="2 3">
    <name type="scientific">Hibiscus sabdariffa</name>
    <name type="common">roselle</name>
    <dbReference type="NCBI Taxonomy" id="183260"/>
    <lineage>
        <taxon>Eukaryota</taxon>
        <taxon>Viridiplantae</taxon>
        <taxon>Streptophyta</taxon>
        <taxon>Embryophyta</taxon>
        <taxon>Tracheophyta</taxon>
        <taxon>Spermatophyta</taxon>
        <taxon>Magnoliopsida</taxon>
        <taxon>eudicotyledons</taxon>
        <taxon>Gunneridae</taxon>
        <taxon>Pentapetalae</taxon>
        <taxon>rosids</taxon>
        <taxon>malvids</taxon>
        <taxon>Malvales</taxon>
        <taxon>Malvaceae</taxon>
        <taxon>Malvoideae</taxon>
        <taxon>Hibiscus</taxon>
    </lineage>
</organism>
<sequence length="399" mass="43997">MVSFGLHSKPNHSFEIKEATVQDLQLAFQRNQLTSRQLVEFYTGEIRRLNPLLRAVIEVNPDALHQADKADRERKAKAPSSLAALHGIPILLKDNIATKDKMNTTAASLALLGSVVPLDADVVSKLRKAGAIILGKTSLSEWSHFRDDIAPSGWCARTGHLTTMPLSASNLMSVLPVVQESSRSHPDKTLPMCRTVADAAYVLDAIAGLDYHDKATIEASKYIPRGGYKQFLNIDGLKGKRLGLFRDQFSNFDQGSVFAKTFERHFSTLRQRGAVLAMTMKEKTKEYGQKHFLDAEATKGIGKKEKEAILKLAKMSRDGFEKLMREHKLDALLSPSSSTSFILARGQYPGIIVPAGYDTVGLPFGLCFGGLKGTEPTLIEIAYAFEQATKIRKPPSFKH</sequence>
<feature type="domain" description="Amidase" evidence="1">
    <location>
        <begin position="38"/>
        <end position="144"/>
    </location>
</feature>
<name>A0ABR2PG27_9ROSI</name>
<dbReference type="Gene3D" id="3.90.1300.10">
    <property type="entry name" value="Amidase signature (AS) domain"/>
    <property type="match status" value="3"/>
</dbReference>
<dbReference type="InterPro" id="IPR036928">
    <property type="entry name" value="AS_sf"/>
</dbReference>
<dbReference type="PANTHER" id="PTHR42678:SF40">
    <property type="entry name" value="AMIDASE DOMAIN-CONTAINING PROTEIN"/>
    <property type="match status" value="1"/>
</dbReference>
<dbReference type="SUPFAM" id="SSF75304">
    <property type="entry name" value="Amidase signature (AS) enzymes"/>
    <property type="match status" value="1"/>
</dbReference>
<dbReference type="InterPro" id="IPR023631">
    <property type="entry name" value="Amidase_dom"/>
</dbReference>
<reference evidence="2 3" key="1">
    <citation type="journal article" date="2024" name="G3 (Bethesda)">
        <title>Genome assembly of Hibiscus sabdariffa L. provides insights into metabolisms of medicinal natural products.</title>
        <authorList>
            <person name="Kim T."/>
        </authorList>
    </citation>
    <scope>NUCLEOTIDE SEQUENCE [LARGE SCALE GENOMIC DNA]</scope>
    <source>
        <strain evidence="2">TK-2024</strain>
        <tissue evidence="2">Old leaves</tissue>
    </source>
</reference>
<accession>A0ABR2PG27</accession>
<protein>
    <recommendedName>
        <fullName evidence="1">Amidase domain-containing protein</fullName>
    </recommendedName>
</protein>
<dbReference type="Proteomes" id="UP001396334">
    <property type="component" value="Unassembled WGS sequence"/>
</dbReference>